<feature type="region of interest" description="Disordered" evidence="3">
    <location>
        <begin position="1"/>
        <end position="21"/>
    </location>
</feature>
<dbReference type="SUPFAM" id="SSF50129">
    <property type="entry name" value="GroES-like"/>
    <property type="match status" value="1"/>
</dbReference>
<dbReference type="InterPro" id="IPR013154">
    <property type="entry name" value="ADH-like_N"/>
</dbReference>
<keyword evidence="2" id="KW-0560">Oxidoreductase</keyword>
<keyword evidence="1" id="KW-0521">NADP</keyword>
<evidence type="ECO:0000259" key="4">
    <source>
        <dbReference type="SMART" id="SM00829"/>
    </source>
</evidence>
<protein>
    <submittedName>
        <fullName evidence="5">Zinc-binding dehydrogenase</fullName>
    </submittedName>
</protein>
<dbReference type="EMBL" id="BAABDQ010000001">
    <property type="protein sequence ID" value="GAA3530424.1"/>
    <property type="molecule type" value="Genomic_DNA"/>
</dbReference>
<evidence type="ECO:0000313" key="5">
    <source>
        <dbReference type="EMBL" id="GAA3530424.1"/>
    </source>
</evidence>
<dbReference type="SUPFAM" id="SSF51735">
    <property type="entry name" value="NAD(P)-binding Rossmann-fold domains"/>
    <property type="match status" value="1"/>
</dbReference>
<name>A0ABP6VBG9_9ACTN</name>
<dbReference type="InterPro" id="IPR002364">
    <property type="entry name" value="Quin_OxRdtase/zeta-crystal_CS"/>
</dbReference>
<reference evidence="6" key="1">
    <citation type="journal article" date="2019" name="Int. J. Syst. Evol. Microbiol.">
        <title>The Global Catalogue of Microorganisms (GCM) 10K type strain sequencing project: providing services to taxonomists for standard genome sequencing and annotation.</title>
        <authorList>
            <consortium name="The Broad Institute Genomics Platform"/>
            <consortium name="The Broad Institute Genome Sequencing Center for Infectious Disease"/>
            <person name="Wu L."/>
            <person name="Ma J."/>
        </authorList>
    </citation>
    <scope>NUCLEOTIDE SEQUENCE [LARGE SCALE GENOMIC DNA]</scope>
    <source>
        <strain evidence="6">JCM 17326</strain>
    </source>
</reference>
<evidence type="ECO:0000256" key="2">
    <source>
        <dbReference type="ARBA" id="ARBA00023002"/>
    </source>
</evidence>
<organism evidence="5 6">
    <name type="scientific">Nonomuraea rosea</name>
    <dbReference type="NCBI Taxonomy" id="638574"/>
    <lineage>
        <taxon>Bacteria</taxon>
        <taxon>Bacillati</taxon>
        <taxon>Actinomycetota</taxon>
        <taxon>Actinomycetes</taxon>
        <taxon>Streptosporangiales</taxon>
        <taxon>Streptosporangiaceae</taxon>
        <taxon>Nonomuraea</taxon>
    </lineage>
</organism>
<dbReference type="Gene3D" id="3.40.50.720">
    <property type="entry name" value="NAD(P)-binding Rossmann-like Domain"/>
    <property type="match status" value="1"/>
</dbReference>
<accession>A0ABP6VBG9</accession>
<dbReference type="Pfam" id="PF08240">
    <property type="entry name" value="ADH_N"/>
    <property type="match status" value="1"/>
</dbReference>
<proteinExistence type="predicted"/>
<evidence type="ECO:0000256" key="1">
    <source>
        <dbReference type="ARBA" id="ARBA00022857"/>
    </source>
</evidence>
<evidence type="ECO:0000313" key="6">
    <source>
        <dbReference type="Proteomes" id="UP001500630"/>
    </source>
</evidence>
<dbReference type="InterPro" id="IPR036291">
    <property type="entry name" value="NAD(P)-bd_dom_sf"/>
</dbReference>
<dbReference type="Gene3D" id="3.90.180.10">
    <property type="entry name" value="Medium-chain alcohol dehydrogenases, catalytic domain"/>
    <property type="match status" value="1"/>
</dbReference>
<gene>
    <name evidence="5" type="ORF">GCM10022419_006770</name>
</gene>
<feature type="domain" description="Enoyl reductase (ER)" evidence="4">
    <location>
        <begin position="10"/>
        <end position="323"/>
    </location>
</feature>
<evidence type="ECO:0000256" key="3">
    <source>
        <dbReference type="SAM" id="MobiDB-lite"/>
    </source>
</evidence>
<dbReference type="Proteomes" id="UP001500630">
    <property type="component" value="Unassembled WGS sequence"/>
</dbReference>
<dbReference type="Pfam" id="PF00107">
    <property type="entry name" value="ADH_zinc_N"/>
    <property type="match status" value="1"/>
</dbReference>
<dbReference type="SMART" id="SM00829">
    <property type="entry name" value="PKS_ER"/>
    <property type="match status" value="1"/>
</dbReference>
<keyword evidence="6" id="KW-1185">Reference proteome</keyword>
<sequence>MRVIQATRFGGPEVLSPAGAPDPVAGPGQVVIRVAASDVLSVDLMIRTGAGAGFFPIEPPYVPGNGVAGQVIATGDGVDPAWTGRTVAAHTGGSGGWGGYAEQAAVPAEALIPVPGELGAREAAALLHDGVTALGLIERIGIEPGDHVLVTAAGGGMGLLLVQLAKAAGAHVIGAARGRRKLDAVEEAGADAAIDYAEPGWAGRVRELTGGRGADLVFDGAGGRLGSVAFGVTADGGRFSAHGMSAGFPDLDKAEAERRGITIRGMEDGPFSPADFLRLAGQAFAQAAAGTLRPVIGQTFPLDRAADAHAAMEARQTLGKSLLIS</sequence>
<dbReference type="InterPro" id="IPR020843">
    <property type="entry name" value="ER"/>
</dbReference>
<dbReference type="PROSITE" id="PS01162">
    <property type="entry name" value="QOR_ZETA_CRYSTAL"/>
    <property type="match status" value="1"/>
</dbReference>
<dbReference type="InterPro" id="IPR011032">
    <property type="entry name" value="GroES-like_sf"/>
</dbReference>
<dbReference type="InterPro" id="IPR013149">
    <property type="entry name" value="ADH-like_C"/>
</dbReference>
<comment type="caution">
    <text evidence="5">The sequence shown here is derived from an EMBL/GenBank/DDBJ whole genome shotgun (WGS) entry which is preliminary data.</text>
</comment>
<dbReference type="PANTHER" id="PTHR48106">
    <property type="entry name" value="QUINONE OXIDOREDUCTASE PIG3-RELATED"/>
    <property type="match status" value="1"/>
</dbReference>
<dbReference type="RefSeq" id="WP_345558460.1">
    <property type="nucleotide sequence ID" value="NZ_BAABDQ010000001.1"/>
</dbReference>